<organism evidence="2 3">
    <name type="scientific">Candidatus Nomurabacteria bacterium GW2011_GWA2_40_9</name>
    <dbReference type="NCBI Taxonomy" id="1618734"/>
    <lineage>
        <taxon>Bacteria</taxon>
        <taxon>Candidatus Nomuraibacteriota</taxon>
    </lineage>
</organism>
<proteinExistence type="predicted"/>
<dbReference type="EMBL" id="LBZW01000016">
    <property type="protein sequence ID" value="KKR79114.1"/>
    <property type="molecule type" value="Genomic_DNA"/>
</dbReference>
<dbReference type="InterPro" id="IPR000462">
    <property type="entry name" value="CDP-OH_P_trans"/>
</dbReference>
<keyword evidence="2" id="KW-0808">Transferase</keyword>
<accession>A0A0G0TQ60</accession>
<keyword evidence="1" id="KW-0812">Transmembrane</keyword>
<feature type="transmembrane region" description="Helical" evidence="1">
    <location>
        <begin position="236"/>
        <end position="256"/>
    </location>
</feature>
<name>A0A0G0TQ60_9BACT</name>
<dbReference type="InterPro" id="IPR043130">
    <property type="entry name" value="CDP-OH_PTrfase_TM_dom"/>
</dbReference>
<feature type="transmembrane region" description="Helical" evidence="1">
    <location>
        <begin position="52"/>
        <end position="85"/>
    </location>
</feature>
<keyword evidence="1" id="KW-1133">Transmembrane helix</keyword>
<evidence type="ECO:0000256" key="1">
    <source>
        <dbReference type="SAM" id="Phobius"/>
    </source>
</evidence>
<gene>
    <name evidence="2" type="ORF">UU24_C0016G0005</name>
</gene>
<dbReference type="Pfam" id="PF01066">
    <property type="entry name" value="CDP-OH_P_transf"/>
    <property type="match status" value="1"/>
</dbReference>
<dbReference type="Proteomes" id="UP000034749">
    <property type="component" value="Unassembled WGS sequence"/>
</dbReference>
<evidence type="ECO:0000313" key="3">
    <source>
        <dbReference type="Proteomes" id="UP000034749"/>
    </source>
</evidence>
<dbReference type="GO" id="GO:0016740">
    <property type="term" value="F:transferase activity"/>
    <property type="evidence" value="ECO:0007669"/>
    <property type="project" value="UniProtKB-KW"/>
</dbReference>
<sequence length="278" mass="31474">MVESIKELRKICYRNSNKKRPLYMELFTMKVSIYITKLFLYTPMHADHVSMLMILLALIGSGMMAFGSIMAMFIGITLIHFSVILDNVNGEVARYRKEGSLMGSFLEEFYHTISTPFIFFSLGYGIFSQTGVKAAILFGFMAAIFASPIVLTAIKTAVIKKGMDRLEEKTGMLPKKYTMPSSEINVKGGGTEAGKKLYSAYDVIKEVWGFPFNILHMQIMLALELLNSYYSFMPKFLLPLAYIVLYGSVSAIRQALSFIVHYKGKTIFHYYNALFGKK</sequence>
<feature type="transmembrane region" description="Helical" evidence="1">
    <location>
        <begin position="105"/>
        <end position="127"/>
    </location>
</feature>
<reference evidence="2 3" key="1">
    <citation type="journal article" date="2015" name="Nature">
        <title>rRNA introns, odd ribosomes, and small enigmatic genomes across a large radiation of phyla.</title>
        <authorList>
            <person name="Brown C.T."/>
            <person name="Hug L.A."/>
            <person name="Thomas B.C."/>
            <person name="Sharon I."/>
            <person name="Castelle C.J."/>
            <person name="Singh A."/>
            <person name="Wilkins M.J."/>
            <person name="Williams K.H."/>
            <person name="Banfield J.F."/>
        </authorList>
    </citation>
    <scope>NUCLEOTIDE SEQUENCE [LARGE SCALE GENOMIC DNA]</scope>
</reference>
<feature type="transmembrane region" description="Helical" evidence="1">
    <location>
        <begin position="21"/>
        <end position="40"/>
    </location>
</feature>
<comment type="caution">
    <text evidence="2">The sequence shown here is derived from an EMBL/GenBank/DDBJ whole genome shotgun (WGS) entry which is preliminary data.</text>
</comment>
<feature type="transmembrane region" description="Helical" evidence="1">
    <location>
        <begin position="207"/>
        <end position="230"/>
    </location>
</feature>
<protein>
    <submittedName>
        <fullName evidence="2">CDP-alcohol phosphatidyltransferase family</fullName>
    </submittedName>
</protein>
<keyword evidence="1" id="KW-0472">Membrane</keyword>
<feature type="transmembrane region" description="Helical" evidence="1">
    <location>
        <begin position="133"/>
        <end position="154"/>
    </location>
</feature>
<evidence type="ECO:0000313" key="2">
    <source>
        <dbReference type="EMBL" id="KKR79114.1"/>
    </source>
</evidence>
<dbReference type="Gene3D" id="1.20.120.1760">
    <property type="match status" value="1"/>
</dbReference>
<dbReference type="AlphaFoldDB" id="A0A0G0TQ60"/>